<evidence type="ECO:0000256" key="17">
    <source>
        <dbReference type="PROSITE-ProRule" id="PRU00261"/>
    </source>
</evidence>
<dbReference type="Gene3D" id="3.30.60.10">
    <property type="entry name" value="Endochitinase-like"/>
    <property type="match status" value="3"/>
</dbReference>
<keyword evidence="12" id="KW-0472">Membrane</keyword>
<feature type="disulfide bond" evidence="17">
    <location>
        <begin position="415"/>
        <end position="429"/>
    </location>
</feature>
<dbReference type="InterPro" id="IPR036861">
    <property type="entry name" value="Endochitinase-like_sf"/>
</dbReference>
<evidence type="ECO:0000256" key="16">
    <source>
        <dbReference type="ARBA" id="ARBA00023326"/>
    </source>
</evidence>
<feature type="domain" description="GH18" evidence="22">
    <location>
        <begin position="25"/>
        <end position="353"/>
    </location>
</feature>
<feature type="disulfide bond" evidence="17">
    <location>
        <begin position="472"/>
        <end position="484"/>
    </location>
</feature>
<dbReference type="GO" id="GO:0005576">
    <property type="term" value="C:extracellular region"/>
    <property type="evidence" value="ECO:0007669"/>
    <property type="project" value="UniProtKB-SubCell"/>
</dbReference>
<dbReference type="AlphaFoldDB" id="A0A8H6KAJ5"/>
<dbReference type="GO" id="GO:0006032">
    <property type="term" value="P:chitin catabolic process"/>
    <property type="evidence" value="ECO:0007669"/>
    <property type="project" value="UniProtKB-KW"/>
</dbReference>
<feature type="chain" id="PRO_5034142205" description="chitinase" evidence="20">
    <location>
        <begin position="18"/>
        <end position="563"/>
    </location>
</feature>
<proteinExistence type="inferred from homology"/>
<feature type="disulfide bond" evidence="17">
    <location>
        <begin position="477"/>
        <end position="491"/>
    </location>
</feature>
<keyword evidence="23" id="KW-0808">Transferase</keyword>
<sequence>MLVLLALLGGVVSRCSGAFNAASKNNVVVYYGQGPNQGDLIEQCQQPEIDVIVLSFVHLFPAQANGYPGTNFGNRCGGQVYPAPGFNGVNNPSRNQLQSNCPTLNAQIPICQQQYGKKIILSLGGGVTTYQLTGKYEGELLATQLWYMFGPKNPSWTGPRPFDNGNQAVEVDGFDMDIEHPSTDNSQGYIALVTLLRTLFASASKTYYLTGAPQCVVPDASMAAMISATRFDMIFVQFYNTPSCSAATWVANNPSYMPGQTFQQAGFTYDTWAQWLSNTPSRDAKLYITLPASPDAAIAGNYITHQQAKNLISAYYCRPSFGGVAVWEATRGNGNRYNGKSFQAVMKDWLVGAAVNPQLQSCVSAPKSDTTLKGGELTMPCAQTSTPPGPIPSNPPAPPSTGACGPGLGSCGSNCCSQYGYCGTSTAHCGTGCQAGFGRCGSVNPPPAPSTNPNPVPNPGGSGACGAGKGSCGGGSCCSQYGYCGTGFDYCGTGCQVGFGTCGTGGGNSGSPGLPISTDGSCGAGRATCRGNGIHQCCSRYGFCGNSNMFCGSGCQPAFGICN</sequence>
<keyword evidence="17" id="KW-1015">Disulfide bond</keyword>
<keyword evidence="13" id="KW-0119">Carbohydrate metabolism</keyword>
<comment type="subcellular location">
    <subcellularLocation>
        <location evidence="2">Cell membrane</location>
        <topology evidence="2">Lipid-anchor</topology>
        <topology evidence="2">GPI-anchor</topology>
    </subcellularLocation>
    <subcellularLocation>
        <location evidence="3">Secreted</location>
    </subcellularLocation>
</comment>
<evidence type="ECO:0000256" key="1">
    <source>
        <dbReference type="ARBA" id="ARBA00000822"/>
    </source>
</evidence>
<gene>
    <name evidence="23" type="ORF">CPLU01_08835</name>
</gene>
<dbReference type="InterPro" id="IPR001002">
    <property type="entry name" value="Chitin-bd_1"/>
</dbReference>
<dbReference type="PANTHER" id="PTHR45708:SF47">
    <property type="entry name" value="ENDOCHITINASE A"/>
    <property type="match status" value="1"/>
</dbReference>
<evidence type="ECO:0000256" key="15">
    <source>
        <dbReference type="ARBA" id="ARBA00023295"/>
    </source>
</evidence>
<name>A0A8H6KAJ5_9PEZI</name>
<evidence type="ECO:0000256" key="14">
    <source>
        <dbReference type="ARBA" id="ARBA00023288"/>
    </source>
</evidence>
<dbReference type="InterPro" id="IPR018371">
    <property type="entry name" value="Chitin-binding_1_CS"/>
</dbReference>
<comment type="catalytic activity">
    <reaction evidence="1">
        <text>Random endo-hydrolysis of N-acetyl-beta-D-glucosaminide (1-&gt;4)-beta-linkages in chitin and chitodextrins.</text>
        <dbReference type="EC" id="3.2.1.14"/>
    </reaction>
</comment>
<evidence type="ECO:0000256" key="4">
    <source>
        <dbReference type="ARBA" id="ARBA00012729"/>
    </source>
</evidence>
<dbReference type="Pfam" id="PF00704">
    <property type="entry name" value="Glyco_hydro_18"/>
    <property type="match status" value="1"/>
</dbReference>
<keyword evidence="6" id="KW-0964">Secreted</keyword>
<evidence type="ECO:0000256" key="13">
    <source>
        <dbReference type="ARBA" id="ARBA00023277"/>
    </source>
</evidence>
<dbReference type="GO" id="GO:0008061">
    <property type="term" value="F:chitin binding"/>
    <property type="evidence" value="ECO:0007669"/>
    <property type="project" value="UniProtKB-UniRule"/>
</dbReference>
<keyword evidence="23" id="KW-0032">Aminotransferase</keyword>
<dbReference type="EC" id="3.2.1.14" evidence="4"/>
<protein>
    <recommendedName>
        <fullName evidence="4">chitinase</fullName>
        <ecNumber evidence="4">3.2.1.14</ecNumber>
    </recommendedName>
</protein>
<dbReference type="GO" id="GO:0008483">
    <property type="term" value="F:transaminase activity"/>
    <property type="evidence" value="ECO:0007669"/>
    <property type="project" value="UniProtKB-KW"/>
</dbReference>
<organism evidence="23 24">
    <name type="scientific">Colletotrichum plurivorum</name>
    <dbReference type="NCBI Taxonomy" id="2175906"/>
    <lineage>
        <taxon>Eukaryota</taxon>
        <taxon>Fungi</taxon>
        <taxon>Dikarya</taxon>
        <taxon>Ascomycota</taxon>
        <taxon>Pezizomycotina</taxon>
        <taxon>Sordariomycetes</taxon>
        <taxon>Hypocreomycetidae</taxon>
        <taxon>Glomerellales</taxon>
        <taxon>Glomerellaceae</taxon>
        <taxon>Colletotrichum</taxon>
        <taxon>Colletotrichum orchidearum species complex</taxon>
    </lineage>
</organism>
<dbReference type="PROSITE" id="PS00026">
    <property type="entry name" value="CHIT_BIND_I_1"/>
    <property type="match status" value="1"/>
</dbReference>
<keyword evidence="15 18" id="KW-0326">Glycosidase</keyword>
<dbReference type="PROSITE" id="PS50941">
    <property type="entry name" value="CHIT_BIND_I_2"/>
    <property type="match status" value="3"/>
</dbReference>
<dbReference type="SUPFAM" id="SSF51445">
    <property type="entry name" value="(Trans)glycosidases"/>
    <property type="match status" value="1"/>
</dbReference>
<keyword evidence="8 17" id="KW-0147">Chitin-binding</keyword>
<accession>A0A8H6KAJ5</accession>
<keyword evidence="9 18" id="KW-0378">Hydrolase</keyword>
<keyword evidence="20" id="KW-0732">Signal</keyword>
<dbReference type="InterPro" id="IPR050542">
    <property type="entry name" value="Glycosyl_Hydrlase18_Chitinase"/>
</dbReference>
<dbReference type="PROSITE" id="PS51910">
    <property type="entry name" value="GH18_2"/>
    <property type="match status" value="1"/>
</dbReference>
<dbReference type="InterPro" id="IPR017853">
    <property type="entry name" value="GH"/>
</dbReference>
<dbReference type="SMART" id="SM00270">
    <property type="entry name" value="ChtBD1"/>
    <property type="match status" value="3"/>
</dbReference>
<dbReference type="PANTHER" id="PTHR45708">
    <property type="entry name" value="ENDOCHITINASE"/>
    <property type="match status" value="1"/>
</dbReference>
<evidence type="ECO:0000256" key="3">
    <source>
        <dbReference type="ARBA" id="ARBA00004613"/>
    </source>
</evidence>
<dbReference type="EMBL" id="WIGO01000130">
    <property type="protein sequence ID" value="KAF6827909.1"/>
    <property type="molecule type" value="Genomic_DNA"/>
</dbReference>
<evidence type="ECO:0000256" key="18">
    <source>
        <dbReference type="RuleBase" id="RU000489"/>
    </source>
</evidence>
<evidence type="ECO:0000256" key="20">
    <source>
        <dbReference type="SAM" id="SignalP"/>
    </source>
</evidence>
<evidence type="ECO:0000256" key="11">
    <source>
        <dbReference type="ARBA" id="ARBA00023026"/>
    </source>
</evidence>
<evidence type="ECO:0000256" key="8">
    <source>
        <dbReference type="ARBA" id="ARBA00022669"/>
    </source>
</evidence>
<dbReference type="InterPro" id="IPR001223">
    <property type="entry name" value="Glyco_hydro18_cat"/>
</dbReference>
<keyword evidence="7" id="KW-0336">GPI-anchor</keyword>
<dbReference type="Gene3D" id="3.20.20.80">
    <property type="entry name" value="Glycosidases"/>
    <property type="match status" value="1"/>
</dbReference>
<dbReference type="GO" id="GO:0000272">
    <property type="term" value="P:polysaccharide catabolic process"/>
    <property type="evidence" value="ECO:0007669"/>
    <property type="project" value="UniProtKB-KW"/>
</dbReference>
<evidence type="ECO:0000256" key="5">
    <source>
        <dbReference type="ARBA" id="ARBA00022475"/>
    </source>
</evidence>
<dbReference type="GO" id="GO:0098552">
    <property type="term" value="C:side of membrane"/>
    <property type="evidence" value="ECO:0007669"/>
    <property type="project" value="UniProtKB-KW"/>
</dbReference>
<keyword evidence="10" id="KW-0146">Chitin degradation</keyword>
<evidence type="ECO:0000256" key="10">
    <source>
        <dbReference type="ARBA" id="ARBA00023024"/>
    </source>
</evidence>
<feature type="signal peptide" evidence="20">
    <location>
        <begin position="1"/>
        <end position="17"/>
    </location>
</feature>
<dbReference type="SUPFAM" id="SSF57016">
    <property type="entry name" value="Plant lectins/antimicrobial peptides"/>
    <property type="match status" value="3"/>
</dbReference>
<evidence type="ECO:0000259" key="22">
    <source>
        <dbReference type="PROSITE" id="PS51910"/>
    </source>
</evidence>
<feature type="domain" description="Chitin-binding type-1" evidence="21">
    <location>
        <begin position="401"/>
        <end position="442"/>
    </location>
</feature>
<evidence type="ECO:0000256" key="7">
    <source>
        <dbReference type="ARBA" id="ARBA00022622"/>
    </source>
</evidence>
<keyword evidence="7" id="KW-0325">Glycoprotein</keyword>
<comment type="caution">
    <text evidence="23">The sequence shown here is derived from an EMBL/GenBank/DDBJ whole genome shotgun (WGS) entry which is preliminary data.</text>
</comment>
<dbReference type="Proteomes" id="UP000654918">
    <property type="component" value="Unassembled WGS sequence"/>
</dbReference>
<keyword evidence="11" id="KW-0843">Virulence</keyword>
<evidence type="ECO:0000313" key="24">
    <source>
        <dbReference type="Proteomes" id="UP000654918"/>
    </source>
</evidence>
<evidence type="ECO:0000256" key="9">
    <source>
        <dbReference type="ARBA" id="ARBA00022801"/>
    </source>
</evidence>
<evidence type="ECO:0000256" key="2">
    <source>
        <dbReference type="ARBA" id="ARBA00004609"/>
    </source>
</evidence>
<dbReference type="CDD" id="cd11618">
    <property type="entry name" value="ChtBD1_1"/>
    <property type="match status" value="1"/>
</dbReference>
<dbReference type="GO" id="GO:0008843">
    <property type="term" value="F:endochitinase activity"/>
    <property type="evidence" value="ECO:0007669"/>
    <property type="project" value="UniProtKB-EC"/>
</dbReference>
<keyword evidence="5" id="KW-1003">Cell membrane</keyword>
<evidence type="ECO:0000256" key="19">
    <source>
        <dbReference type="RuleBase" id="RU004453"/>
    </source>
</evidence>
<feature type="domain" description="Chitin-binding type-1" evidence="21">
    <location>
        <begin position="462"/>
        <end position="504"/>
    </location>
</feature>
<feature type="domain" description="Chitin-binding type-1" evidence="21">
    <location>
        <begin position="519"/>
        <end position="563"/>
    </location>
</feature>
<comment type="similarity">
    <text evidence="19">Belongs to the glycosyl hydrolase 18 family.</text>
</comment>
<keyword evidence="14" id="KW-0449">Lipoprotein</keyword>
<feature type="disulfide bond" evidence="17">
    <location>
        <begin position="537"/>
        <end position="551"/>
    </location>
</feature>
<dbReference type="InterPro" id="IPR001579">
    <property type="entry name" value="Glyco_hydro_18_chit_AS"/>
</dbReference>
<evidence type="ECO:0000256" key="6">
    <source>
        <dbReference type="ARBA" id="ARBA00022525"/>
    </source>
</evidence>
<keyword evidence="16" id="KW-0624">Polysaccharide degradation</keyword>
<evidence type="ECO:0000259" key="21">
    <source>
        <dbReference type="PROSITE" id="PS50941"/>
    </source>
</evidence>
<evidence type="ECO:0000256" key="12">
    <source>
        <dbReference type="ARBA" id="ARBA00023136"/>
    </source>
</evidence>
<keyword evidence="24" id="KW-1185">Reference proteome</keyword>
<dbReference type="GO" id="GO:0005886">
    <property type="term" value="C:plasma membrane"/>
    <property type="evidence" value="ECO:0007669"/>
    <property type="project" value="UniProtKB-SubCell"/>
</dbReference>
<evidence type="ECO:0000313" key="23">
    <source>
        <dbReference type="EMBL" id="KAF6827909.1"/>
    </source>
</evidence>
<dbReference type="PROSITE" id="PS01095">
    <property type="entry name" value="GH18_1"/>
    <property type="match status" value="1"/>
</dbReference>
<comment type="caution">
    <text evidence="17">Lacks conserved residue(s) required for the propagation of feature annotation.</text>
</comment>
<reference evidence="23" key="1">
    <citation type="journal article" date="2020" name="Phytopathology">
        <title>Genome Sequence Resources of Colletotrichum truncatum, C. plurivorum, C. musicola, and C. sojae: Four Species Pathogenic to Soybean (Glycine max).</title>
        <authorList>
            <person name="Rogerio F."/>
            <person name="Boufleur T.R."/>
            <person name="Ciampi-Guillardi M."/>
            <person name="Sukno S.A."/>
            <person name="Thon M.R."/>
            <person name="Massola Junior N.S."/>
            <person name="Baroncelli R."/>
        </authorList>
    </citation>
    <scope>NUCLEOTIDE SEQUENCE</scope>
    <source>
        <strain evidence="23">LFN00145</strain>
    </source>
</reference>